<proteinExistence type="predicted"/>
<keyword evidence="1" id="KW-1133">Transmembrane helix</keyword>
<dbReference type="AlphaFoldDB" id="A0A1H8AV98"/>
<sequence length="130" mass="15344">MNYIGRIIGLLLLAAGAIIKAALLRQFVYHFAFYGMSKTRRTKIYKEQSVRDRLLLFYTAQYNNPQQTKWCIITYYIYCIICIAEISMFGYNIFCNLIPAFKSFVRWLWIVKNIIFILCLSSVLIKLSKK</sequence>
<dbReference type="Proteomes" id="UP000199158">
    <property type="component" value="Unassembled WGS sequence"/>
</dbReference>
<gene>
    <name evidence="2" type="ORF">SAMN05216180_1552</name>
</gene>
<accession>A0A1H8AV98</accession>
<protein>
    <submittedName>
        <fullName evidence="2">Uncharacterized protein</fullName>
    </submittedName>
</protein>
<keyword evidence="1" id="KW-0472">Membrane</keyword>
<reference evidence="2 3" key="1">
    <citation type="submission" date="2016-10" db="EMBL/GenBank/DDBJ databases">
        <authorList>
            <person name="de Groot N.N."/>
        </authorList>
    </citation>
    <scope>NUCLEOTIDE SEQUENCE [LARGE SCALE GENOMIC DNA]</scope>
    <source>
        <strain evidence="2 3">CGMCC 1.5070</strain>
    </source>
</reference>
<feature type="transmembrane region" description="Helical" evidence="1">
    <location>
        <begin position="106"/>
        <end position="125"/>
    </location>
</feature>
<feature type="transmembrane region" description="Helical" evidence="1">
    <location>
        <begin position="75"/>
        <end position="94"/>
    </location>
</feature>
<evidence type="ECO:0000313" key="3">
    <source>
        <dbReference type="Proteomes" id="UP000199158"/>
    </source>
</evidence>
<evidence type="ECO:0000313" key="2">
    <source>
        <dbReference type="EMBL" id="SEM74406.1"/>
    </source>
</evidence>
<feature type="transmembrane region" description="Helical" evidence="1">
    <location>
        <begin position="6"/>
        <end position="33"/>
    </location>
</feature>
<evidence type="ECO:0000256" key="1">
    <source>
        <dbReference type="SAM" id="Phobius"/>
    </source>
</evidence>
<name>A0A1H8AV98_9FIRM</name>
<keyword evidence="1" id="KW-0812">Transmembrane</keyword>
<organism evidence="2 3">
    <name type="scientific">Hydrogenoanaerobacterium saccharovorans</name>
    <dbReference type="NCBI Taxonomy" id="474960"/>
    <lineage>
        <taxon>Bacteria</taxon>
        <taxon>Bacillati</taxon>
        <taxon>Bacillota</taxon>
        <taxon>Clostridia</taxon>
        <taxon>Eubacteriales</taxon>
        <taxon>Oscillospiraceae</taxon>
        <taxon>Hydrogenoanaerobacterium</taxon>
    </lineage>
</organism>
<keyword evidence="3" id="KW-1185">Reference proteome</keyword>
<dbReference type="EMBL" id="FOCG01000001">
    <property type="protein sequence ID" value="SEM74406.1"/>
    <property type="molecule type" value="Genomic_DNA"/>
</dbReference>